<dbReference type="CTD" id="5281"/>
<feature type="transmembrane region" description="Helical" evidence="8">
    <location>
        <begin position="183"/>
        <end position="209"/>
    </location>
</feature>
<keyword evidence="5" id="KW-0256">Endoplasmic reticulum</keyword>
<feature type="transmembrane region" description="Helical" evidence="8">
    <location>
        <begin position="150"/>
        <end position="171"/>
    </location>
</feature>
<reference evidence="10" key="2">
    <citation type="journal article" date="2007" name="PLoS Biol.">
        <title>Survey sequencing and comparative analysis of the elephant shark (Callorhinchus milii) genome.</title>
        <authorList>
            <person name="Venkatesh B."/>
            <person name="Kirkness E.F."/>
            <person name="Loh Y.H."/>
            <person name="Halpern A.L."/>
            <person name="Lee A.P."/>
            <person name="Johnson J."/>
            <person name="Dandona N."/>
            <person name="Viswanathan L.D."/>
            <person name="Tay A."/>
            <person name="Venter J.C."/>
            <person name="Strausberg R.L."/>
            <person name="Brenner S."/>
        </authorList>
    </citation>
    <scope>NUCLEOTIDE SEQUENCE [LARGE SCALE GENOMIC DNA]</scope>
</reference>
<keyword evidence="10" id="KW-1185">Reference proteome</keyword>
<evidence type="ECO:0000256" key="8">
    <source>
        <dbReference type="SAM" id="Phobius"/>
    </source>
</evidence>
<dbReference type="GO" id="GO:0006506">
    <property type="term" value="P:GPI anchor biosynthetic process"/>
    <property type="evidence" value="ECO:0007669"/>
    <property type="project" value="UniProtKB-UniPathway"/>
</dbReference>
<reference evidence="10" key="1">
    <citation type="journal article" date="2006" name="Science">
        <title>Ancient noncoding elements conserved in the human genome.</title>
        <authorList>
            <person name="Venkatesh B."/>
            <person name="Kirkness E.F."/>
            <person name="Loh Y.H."/>
            <person name="Halpern A.L."/>
            <person name="Lee A.P."/>
            <person name="Johnson J."/>
            <person name="Dandona N."/>
            <person name="Viswanathan L.D."/>
            <person name="Tay A."/>
            <person name="Venter J.C."/>
            <person name="Strausberg R.L."/>
            <person name="Brenner S."/>
        </authorList>
    </citation>
    <scope>NUCLEOTIDE SEQUENCE [LARGE SCALE GENOMIC DNA]</scope>
</reference>
<evidence type="ECO:0000256" key="6">
    <source>
        <dbReference type="ARBA" id="ARBA00022989"/>
    </source>
</evidence>
<dbReference type="InterPro" id="IPR009580">
    <property type="entry name" value="GPI_biosynthesis_protein_Pig-F"/>
</dbReference>
<proteinExistence type="predicted"/>
<comment type="pathway">
    <text evidence="2">Glycolipid biosynthesis; glycosylphosphatidylinositol-anchor biosynthesis.</text>
</comment>
<dbReference type="GeneTree" id="ENSGT00390000016617"/>
<dbReference type="InParanoid" id="A0A4W3H4Y7"/>
<evidence type="ECO:0000256" key="2">
    <source>
        <dbReference type="ARBA" id="ARBA00004687"/>
    </source>
</evidence>
<keyword evidence="4 8" id="KW-0812">Transmembrane</keyword>
<evidence type="ECO:0000313" key="9">
    <source>
        <dbReference type="Ensembl" id="ENSCMIP00000010776.1"/>
    </source>
</evidence>
<organism evidence="9 10">
    <name type="scientific">Callorhinchus milii</name>
    <name type="common">Ghost shark</name>
    <dbReference type="NCBI Taxonomy" id="7868"/>
    <lineage>
        <taxon>Eukaryota</taxon>
        <taxon>Metazoa</taxon>
        <taxon>Chordata</taxon>
        <taxon>Craniata</taxon>
        <taxon>Vertebrata</taxon>
        <taxon>Chondrichthyes</taxon>
        <taxon>Holocephali</taxon>
        <taxon>Chimaeriformes</taxon>
        <taxon>Callorhinchidae</taxon>
        <taxon>Callorhinchus</taxon>
    </lineage>
</organism>
<dbReference type="Proteomes" id="UP000314986">
    <property type="component" value="Unassembled WGS sequence"/>
</dbReference>
<dbReference type="KEGG" id="cmk:103180818"/>
<evidence type="ECO:0000256" key="7">
    <source>
        <dbReference type="ARBA" id="ARBA00023136"/>
    </source>
</evidence>
<feature type="transmembrane region" description="Helical" evidence="8">
    <location>
        <begin position="84"/>
        <end position="106"/>
    </location>
</feature>
<dbReference type="Ensembl" id="ENSCMIT00000011053.1">
    <property type="protein sequence ID" value="ENSCMIP00000010776.1"/>
    <property type="gene ID" value="ENSCMIG00000005675.1"/>
</dbReference>
<evidence type="ECO:0000256" key="1">
    <source>
        <dbReference type="ARBA" id="ARBA00004477"/>
    </source>
</evidence>
<gene>
    <name evidence="9" type="primary">pigf</name>
</gene>
<dbReference type="Pfam" id="PF06699">
    <property type="entry name" value="PIG-F"/>
    <property type="match status" value="1"/>
</dbReference>
<dbReference type="AlphaFoldDB" id="A0A4W3H4Y7"/>
<feature type="transmembrane region" description="Helical" evidence="8">
    <location>
        <begin position="12"/>
        <end position="31"/>
    </location>
</feature>
<sequence>MRDLELRGMVSAHCTLILALLSATFVTPLILEDFHLIGTHLVWLCVCSASVTAVSVILCLALGTSSVSSKKNFSQKVTKVFRSCVLFSVSCLVFHGIIVLYGAPLLESLWETFLFAVLLSTFTTLRCLCLLGPSLHAWIRVFSKNGAMSIWDTSLQITTACSIFGAWLGAIPIPLDWDRPWQVWPVSCTLGATFGFAVGLVGAPLWIHWHKKQLTYKSR</sequence>
<reference evidence="9" key="4">
    <citation type="submission" date="2025-08" db="UniProtKB">
        <authorList>
            <consortium name="Ensembl"/>
        </authorList>
    </citation>
    <scope>IDENTIFICATION</scope>
</reference>
<dbReference type="OMA" id="DHEIKAM"/>
<accession>A0A4W3H4Y7</accession>
<dbReference type="GeneID" id="103180818"/>
<reference evidence="10" key="3">
    <citation type="journal article" date="2014" name="Nature">
        <title>Elephant shark genome provides unique insights into gnathostome evolution.</title>
        <authorList>
            <consortium name="International Elephant Shark Genome Sequencing Consortium"/>
            <person name="Venkatesh B."/>
            <person name="Lee A.P."/>
            <person name="Ravi V."/>
            <person name="Maurya A.K."/>
            <person name="Lian M.M."/>
            <person name="Swann J.B."/>
            <person name="Ohta Y."/>
            <person name="Flajnik M.F."/>
            <person name="Sutoh Y."/>
            <person name="Kasahara M."/>
            <person name="Hoon S."/>
            <person name="Gangu V."/>
            <person name="Roy S.W."/>
            <person name="Irimia M."/>
            <person name="Korzh V."/>
            <person name="Kondrychyn I."/>
            <person name="Lim Z.W."/>
            <person name="Tay B.H."/>
            <person name="Tohari S."/>
            <person name="Kong K.W."/>
            <person name="Ho S."/>
            <person name="Lorente-Galdos B."/>
            <person name="Quilez J."/>
            <person name="Marques-Bonet T."/>
            <person name="Raney B.J."/>
            <person name="Ingham P.W."/>
            <person name="Tay A."/>
            <person name="Hillier L.W."/>
            <person name="Minx P."/>
            <person name="Boehm T."/>
            <person name="Wilson R.K."/>
            <person name="Brenner S."/>
            <person name="Warren W.C."/>
        </authorList>
    </citation>
    <scope>NUCLEOTIDE SEQUENCE [LARGE SCALE GENOMIC DNA]</scope>
</reference>
<evidence type="ECO:0000256" key="3">
    <source>
        <dbReference type="ARBA" id="ARBA00022502"/>
    </source>
</evidence>
<dbReference type="STRING" id="7868.ENSCMIP00000010776"/>
<dbReference type="OrthoDB" id="17366at2759"/>
<evidence type="ECO:0000256" key="5">
    <source>
        <dbReference type="ARBA" id="ARBA00022824"/>
    </source>
</evidence>
<feature type="transmembrane region" description="Helical" evidence="8">
    <location>
        <begin position="37"/>
        <end position="63"/>
    </location>
</feature>
<reference evidence="9" key="5">
    <citation type="submission" date="2025-09" db="UniProtKB">
        <authorList>
            <consortium name="Ensembl"/>
        </authorList>
    </citation>
    <scope>IDENTIFICATION</scope>
</reference>
<keyword evidence="6 8" id="KW-1133">Transmembrane helix</keyword>
<evidence type="ECO:0000313" key="10">
    <source>
        <dbReference type="Proteomes" id="UP000314986"/>
    </source>
</evidence>
<evidence type="ECO:0000256" key="4">
    <source>
        <dbReference type="ARBA" id="ARBA00022692"/>
    </source>
</evidence>
<dbReference type="RefSeq" id="XP_007895059.1">
    <property type="nucleotide sequence ID" value="XM_007896868.2"/>
</dbReference>
<feature type="transmembrane region" description="Helical" evidence="8">
    <location>
        <begin position="112"/>
        <end position="138"/>
    </location>
</feature>
<protein>
    <submittedName>
        <fullName evidence="9">Phosphatidylinositol glycan anchor biosynthesis, class F</fullName>
    </submittedName>
</protein>
<keyword evidence="3" id="KW-0337">GPI-anchor biosynthesis</keyword>
<dbReference type="GO" id="GO:0005789">
    <property type="term" value="C:endoplasmic reticulum membrane"/>
    <property type="evidence" value="ECO:0007669"/>
    <property type="project" value="UniProtKB-SubCell"/>
</dbReference>
<name>A0A4W3H4Y7_CALMI</name>
<keyword evidence="7 8" id="KW-0472">Membrane</keyword>
<dbReference type="UniPathway" id="UPA00196"/>
<comment type="subcellular location">
    <subcellularLocation>
        <location evidence="1">Endoplasmic reticulum membrane</location>
        <topology evidence="1">Multi-pass membrane protein</topology>
    </subcellularLocation>
</comment>